<dbReference type="EMBL" id="LR824031">
    <property type="protein sequence ID" value="CAH0599402.1"/>
    <property type="molecule type" value="Genomic_DNA"/>
</dbReference>
<dbReference type="InterPro" id="IPR050517">
    <property type="entry name" value="DDR_Repair_Kinase"/>
</dbReference>
<keyword evidence="4" id="KW-1185">Reference proteome</keyword>
<evidence type="ECO:0000259" key="2">
    <source>
        <dbReference type="PROSITE" id="PS51190"/>
    </source>
</evidence>
<dbReference type="GO" id="GO:0000723">
    <property type="term" value="P:telomere maintenance"/>
    <property type="evidence" value="ECO:0007669"/>
    <property type="project" value="TreeGrafter"/>
</dbReference>
<dbReference type="OrthoDB" id="431717at2759"/>
<dbReference type="PROSITE" id="PS50290">
    <property type="entry name" value="PI3_4_KINASE_3"/>
    <property type="match status" value="1"/>
</dbReference>
<dbReference type="SMART" id="SM01344">
    <property type="entry name" value="NUC194"/>
    <property type="match status" value="1"/>
</dbReference>
<dbReference type="InterPro" id="IPR011009">
    <property type="entry name" value="Kinase-like_dom_sf"/>
</dbReference>
<feature type="domain" description="PI3K/PI4K catalytic" evidence="1">
    <location>
        <begin position="2688"/>
        <end position="2991"/>
    </location>
</feature>
<reference evidence="3" key="1">
    <citation type="submission" date="2021-12" db="EMBL/GenBank/DDBJ databases">
        <authorList>
            <person name="King R."/>
        </authorList>
    </citation>
    <scope>NUCLEOTIDE SEQUENCE</scope>
</reference>
<organism evidence="3 4">
    <name type="scientific">Chrysodeixis includens</name>
    <name type="common">Soybean looper</name>
    <name type="synonym">Pseudoplusia includens</name>
    <dbReference type="NCBI Taxonomy" id="689277"/>
    <lineage>
        <taxon>Eukaryota</taxon>
        <taxon>Metazoa</taxon>
        <taxon>Ecdysozoa</taxon>
        <taxon>Arthropoda</taxon>
        <taxon>Hexapoda</taxon>
        <taxon>Insecta</taxon>
        <taxon>Pterygota</taxon>
        <taxon>Neoptera</taxon>
        <taxon>Endopterygota</taxon>
        <taxon>Lepidoptera</taxon>
        <taxon>Glossata</taxon>
        <taxon>Ditrysia</taxon>
        <taxon>Noctuoidea</taxon>
        <taxon>Noctuidae</taxon>
        <taxon>Plusiinae</taxon>
        <taxon>Chrysodeixis</taxon>
    </lineage>
</organism>
<accession>A0A9P0BXQ6</accession>
<dbReference type="SMART" id="SM00146">
    <property type="entry name" value="PI3Kc"/>
    <property type="match status" value="1"/>
</dbReference>
<dbReference type="Gene3D" id="1.10.1070.11">
    <property type="entry name" value="Phosphatidylinositol 3-/4-kinase, catalytic domain"/>
    <property type="match status" value="1"/>
</dbReference>
<gene>
    <name evidence="3" type="ORF">CINC_LOCUS8704</name>
</gene>
<dbReference type="Gene3D" id="3.30.1010.10">
    <property type="entry name" value="Phosphatidylinositol 3-kinase Catalytic Subunit, Chain A, domain 4"/>
    <property type="match status" value="1"/>
</dbReference>
<proteinExistence type="predicted"/>
<evidence type="ECO:0000313" key="4">
    <source>
        <dbReference type="Proteomes" id="UP001154114"/>
    </source>
</evidence>
<protein>
    <submittedName>
        <fullName evidence="3">Uncharacterized protein</fullName>
    </submittedName>
</protein>
<dbReference type="PROSITE" id="PS51190">
    <property type="entry name" value="FATC"/>
    <property type="match status" value="1"/>
</dbReference>
<dbReference type="InterPro" id="IPR000403">
    <property type="entry name" value="PI3/4_kinase_cat_dom"/>
</dbReference>
<sequence>MQNWRDIVTCYPDEPDPKVYGRALRTAEVLISEDLAPFEIEWLAQTLLFKPVHLFETITHKWKNEEWFKNVSDSFKILSKLVEKYWDVIDDYYSNVIELSMLPFDAQVRKEAILCLISVVKRTDVEVSEPVVSRLVAELEQAKTCKAPLAHLVGTICRYHPELVQNQYDRIWRIYLSMLQPNNKTDTLVNSVLQGVNGLFEYFGNDIQVVQLNIFYDQISRESIRIPKCLDVLLSIFKHHAVLFKERLAEDKVLRRYLWQIETKQAMEALSNIYKVILPDVANKEEIIKSEVLPHAHSQSAILKHSAIRIVVHAQCLRDQLPSLNGIDLEYLLRVKKLSYEEANTAALLLLLNLCLQDGLGKYLDIWRVLLDNTTGPDLAKAVLIFDEVLCHVVEELAWLGTEKSHTECQALLSLLSVLLSLQRPEYHTPEYCTALRPSLLHAAGQDLLRGLDDEMIYAERFEEDTVYSKLMSTLSIEDSSTDTLSALQIIFSREETDLKVLSIALTKLDDLIRKENNNLDKKQLSMMMNQILKFKSNNTIDSKDARIFQKDVALFLGKYGSMVRSENFSEDIYVLKLRNKITLNIPNVVEATTFKIDLQRVLQLCLLWEEREPLYSLLVILSANLSDRTDPDLQEATIRVIHALFRTKRGETETDIAVYPALLMCNTLACVQTLMKIITQEQCPTNRRKLSDCLEVLLTQDTEVTSQLVDTVAENVMYLLSTDDCSTIQLSLDITRAFLSTFKDNNSLAIKHLPQIIISTSNHKETEIFDLATKIYIEKIDLFNTENIKNTILNVIEKYIGNNNNVDIKIILEFIKQIVDIKKYDTECMINGVFDFCKKMSFSISQFLNIFALLANFNVFEVSCEVKTNIVCFNSGMFLNELMKIEFGKDDGFNKAPVLEFLKEYCMELYGMAPEKTSQCIFSIIENVDPKTIIILKKEITECLNIYKPLLNDVKLQQSYKKWLEKRNLDKITDLIKEKCLFSDFTQDISDKIQALKIISHLFNYTIEEVKNWTVLLLENLTDLELKWGKVFLSDVFFLSEKSLSKSDFEKILNGNLDFCKRYINVYFGRLLEQDLNLNGDQSMLLIDVIEYYSKDYKEEYFDSVLKFVDKLWPTFELTSNLDQKQSILLNLLSLPKPVGIDCLPVKWAVCLLTTEGGSLEDKTKIVRTLPAGEQYSILYRAFASNLPVRLCEMQGPYVAPLRALLDTLAGNGDPTLLDIVITLAGGDDTKGWWDHAIDACMASLAKRQDKAILSKAYHRATAGHSLAVCNRVFLPLLRHSARKFCEEYICTIVPELLSTRVACKQPADTESYRRQVKRYTITFNVLKIVFDKLPSEILECSVLNESAGSVKPWHFTEQACRYCVTISASTKCGEGASPELREACLWLQSAAYNCLTAAICRRKPNKKLYTRIFDAHAWANIVDKDAVYPFELQAYSTYRGTRSPRKPLEMLPSSSFTGTVRSRLFLTTLTENPLQYDMIPDEEDDLEDDQPPELEDSVLDAHGCLSTLTALLEHAATLEHNDWRSILIACLTAGTVLNVKWLLSQAICNASESLKSHAGELTPGLLQLIADTPQAYNNKFVLNNLHLEILTTIINWNSTDLPKNEHLDVSIEYLISTIMQYKHRKNLQRRLLNILNNILQIYGHMVIIKWTTFKDYCKDPPKDIFSLLPIFEKILKNKVHLPDLLPNIFLITDAKVWSGTYKLSEVCGLALSLADSATRGRYLPKYWQILNSARGYNVTGYIKILYYTQRYCRECCDLQQIKNITDLSAKIEKSKCLTIIANYLETADEFEPYCQDIFEIIFLCDLLEGEFKIEAMRIVGNGLKFMSAGLKEQVLGIVAQNCKNSSVAVRKEAYGVILKAFQAEFKPHHHYSTKRRLLDTTPILDSIDTEPHVVMALAGGLCDPDVVGTGLLEGLGECLSEDLTLRFAELFYILVYQSFYTKINNLDLRNCGHTLLTMLFKDLRNNDAFINSKLREEGLPQSILQVYETLTTKTKPKTMLRSSVTYRQTYKKVAERREIDVQISINELLDTFLQLAKTNTDACLELCAQVMKCLQGASRRFDLSSIISRQLYGIVKREPNSLTPLVLEACRIFVNGVSGVQGFKDSVSLMNVNLRNTEGYMYTNILYEDLLLRNGDRDQFVYRMMAEDTDIKMRDQEFSIEGLIDIFGSLSSWETLRSQERRQLENCLPTLWVTESDFRVKLREYFDKAGKVLDYSLWFNKMVASYYPNEVIQDRISWLRETDLWPKRDFVTSAIIEAIQWHEPGFARVPTRMRAEDCLAETAARLMIRSSFHHLNSYSDDHDTVNRLSVGDELAWCKEANHRQLPYLVLQCVERNKQSLLDVDILPWVTEKVSAYRTIGLKDTNCISLQKALDAAERQALKYGDQSSLETNVSIQKLILQLNNDLNSLSTTKLDDVIQNVNTQLSQQGIVSCKNKQVLKSFYEEALIFYNDQWNDDDKATQNSILLNMSDIICNILDHNLSQDYDLLLSGLFNRLAYSGVVVNERTAEKILDQVYRVFHSLDSFSVAILKKIIPMLPPLKEKYLEKFKDSVDTCKKYFQLICDVNYSLLQYCDILRRNLTDKTTWDKTFESIKEILETPFGGTDYQSLITIKNKLYALQHMDDNEAKDTHLKSIIPELLAKSQRHNLRLSQLCPSLTTATTVTQCNRQLQSLLRLPRNVHVVKFAEQVSVFTDSIRRPCVIKVLLSNGCSRRYLVKSGESLYRDAAIQRVAAMLPSVAASSHVVSYHVTPLGEESAIIEYLEDHVRLRDLMQKQFDINNIGIPRAANEALILAPSLALEQYHAMCDKVPSHILRSAIELDSSCVSEFIIKKQTFANTLASMTILNWLFDIGDRHLQNVLYNSRGGALCGVDLAATHATPPARLTRCLLAVTTRNVLESRLQNMLSSLRESQKLLEAFIKTSFYWMGPHFEELQPLLSILSGTSVSYDISKRYIESSGKTHKEKHLELLDEVFKDFVPKACYSVEEQISCLLHHCTDPKILSVTSPGWEAWL</sequence>
<dbReference type="GO" id="GO:0004674">
    <property type="term" value="F:protein serine/threonine kinase activity"/>
    <property type="evidence" value="ECO:0007669"/>
    <property type="project" value="TreeGrafter"/>
</dbReference>
<dbReference type="InterPro" id="IPR016024">
    <property type="entry name" value="ARM-type_fold"/>
</dbReference>
<name>A0A9P0BXQ6_CHRIL</name>
<feature type="domain" description="FATC" evidence="2">
    <location>
        <begin position="2982"/>
        <end position="3014"/>
    </location>
</feature>
<dbReference type="InterPro" id="IPR012582">
    <property type="entry name" value="DNAPKcs_CC3"/>
</dbReference>
<dbReference type="PANTHER" id="PTHR11139:SF68">
    <property type="entry name" value="DNA-DEPENDENT PROTEIN KINASE CATALYTIC SUBUNIT"/>
    <property type="match status" value="1"/>
</dbReference>
<dbReference type="InterPro" id="IPR003152">
    <property type="entry name" value="FATC_dom"/>
</dbReference>
<dbReference type="SUPFAM" id="SSF56112">
    <property type="entry name" value="Protein kinase-like (PK-like)"/>
    <property type="match status" value="1"/>
</dbReference>
<dbReference type="Proteomes" id="UP001154114">
    <property type="component" value="Chromosome 28"/>
</dbReference>
<dbReference type="PANTHER" id="PTHR11139">
    <property type="entry name" value="ATAXIA TELANGIECTASIA MUTATED ATM -RELATED"/>
    <property type="match status" value="1"/>
</dbReference>
<dbReference type="SMART" id="SM01343">
    <property type="entry name" value="FATC"/>
    <property type="match status" value="1"/>
</dbReference>
<dbReference type="InterPro" id="IPR036940">
    <property type="entry name" value="PI3/4_kinase_cat_sf"/>
</dbReference>
<dbReference type="GO" id="GO:0006303">
    <property type="term" value="P:double-strand break repair via nonhomologous end joining"/>
    <property type="evidence" value="ECO:0007669"/>
    <property type="project" value="InterPro"/>
</dbReference>
<dbReference type="Pfam" id="PF08163">
    <property type="entry name" value="DNAPKcs_CC3"/>
    <property type="match status" value="2"/>
</dbReference>
<dbReference type="SUPFAM" id="SSF48371">
    <property type="entry name" value="ARM repeat"/>
    <property type="match status" value="2"/>
</dbReference>
<evidence type="ECO:0000313" key="3">
    <source>
        <dbReference type="EMBL" id="CAH0599402.1"/>
    </source>
</evidence>
<evidence type="ECO:0000259" key="1">
    <source>
        <dbReference type="PROSITE" id="PS50290"/>
    </source>
</evidence>
<dbReference type="Pfam" id="PF00454">
    <property type="entry name" value="PI3_PI4_kinase"/>
    <property type="match status" value="1"/>
</dbReference>
<dbReference type="GO" id="GO:0005634">
    <property type="term" value="C:nucleus"/>
    <property type="evidence" value="ECO:0007669"/>
    <property type="project" value="InterPro"/>
</dbReference>